<evidence type="ECO:0000259" key="7">
    <source>
        <dbReference type="PROSITE" id="PS50112"/>
    </source>
</evidence>
<dbReference type="Pfam" id="PF00989">
    <property type="entry name" value="PAS"/>
    <property type="match status" value="2"/>
</dbReference>
<dbReference type="PROSITE" id="PS00675">
    <property type="entry name" value="SIGMA54_INTERACT_1"/>
    <property type="match status" value="1"/>
</dbReference>
<dbReference type="InterPro" id="IPR013767">
    <property type="entry name" value="PAS_fold"/>
</dbReference>
<accession>A0A1T4MUX1</accession>
<dbReference type="InterPro" id="IPR003593">
    <property type="entry name" value="AAA+_ATPase"/>
</dbReference>
<dbReference type="InterPro" id="IPR027417">
    <property type="entry name" value="P-loop_NTPase"/>
</dbReference>
<protein>
    <submittedName>
        <fullName evidence="9">PAS domain S-box-containing protein</fullName>
    </submittedName>
</protein>
<evidence type="ECO:0000256" key="4">
    <source>
        <dbReference type="ARBA" id="ARBA00023125"/>
    </source>
</evidence>
<dbReference type="PANTHER" id="PTHR32071">
    <property type="entry name" value="TRANSCRIPTIONAL REGULATORY PROTEIN"/>
    <property type="match status" value="1"/>
</dbReference>
<dbReference type="PROSITE" id="PS50112">
    <property type="entry name" value="PAS"/>
    <property type="match status" value="2"/>
</dbReference>
<keyword evidence="10" id="KW-1185">Reference proteome</keyword>
<dbReference type="RefSeq" id="WP_242960259.1">
    <property type="nucleotide sequence ID" value="NZ_FUWV01000008.1"/>
</dbReference>
<dbReference type="InterPro" id="IPR002078">
    <property type="entry name" value="Sigma_54_int"/>
</dbReference>
<keyword evidence="1" id="KW-0547">Nucleotide-binding</keyword>
<dbReference type="EMBL" id="FUWV01000008">
    <property type="protein sequence ID" value="SJZ70773.1"/>
    <property type="molecule type" value="Genomic_DNA"/>
</dbReference>
<dbReference type="PROSITE" id="PS00676">
    <property type="entry name" value="SIGMA54_INTERACT_2"/>
    <property type="match status" value="1"/>
</dbReference>
<dbReference type="PROSITE" id="PS50113">
    <property type="entry name" value="PAC"/>
    <property type="match status" value="1"/>
</dbReference>
<dbReference type="Gene3D" id="1.10.8.60">
    <property type="match status" value="1"/>
</dbReference>
<dbReference type="InterPro" id="IPR002197">
    <property type="entry name" value="HTH_Fis"/>
</dbReference>
<dbReference type="GO" id="GO:0005524">
    <property type="term" value="F:ATP binding"/>
    <property type="evidence" value="ECO:0007669"/>
    <property type="project" value="UniProtKB-KW"/>
</dbReference>
<dbReference type="Proteomes" id="UP000196365">
    <property type="component" value="Unassembled WGS sequence"/>
</dbReference>
<dbReference type="CDD" id="cd00130">
    <property type="entry name" value="PAS"/>
    <property type="match status" value="2"/>
</dbReference>
<dbReference type="InterPro" id="IPR025944">
    <property type="entry name" value="Sigma_54_int_dom_CS"/>
</dbReference>
<dbReference type="PROSITE" id="PS50045">
    <property type="entry name" value="SIGMA54_INTERACT_4"/>
    <property type="match status" value="1"/>
</dbReference>
<evidence type="ECO:0000313" key="9">
    <source>
        <dbReference type="EMBL" id="SJZ70773.1"/>
    </source>
</evidence>
<dbReference type="FunFam" id="3.40.50.300:FF:000006">
    <property type="entry name" value="DNA-binding transcriptional regulator NtrC"/>
    <property type="match status" value="1"/>
</dbReference>
<feature type="domain" description="PAC" evidence="8">
    <location>
        <begin position="60"/>
        <end position="113"/>
    </location>
</feature>
<reference evidence="9 10" key="1">
    <citation type="submission" date="2017-02" db="EMBL/GenBank/DDBJ databases">
        <authorList>
            <person name="Peterson S.W."/>
        </authorList>
    </citation>
    <scope>NUCLEOTIDE SEQUENCE [LARGE SCALE GENOMIC DNA]</scope>
    <source>
        <strain evidence="9 10">DSM 15102</strain>
    </source>
</reference>
<gene>
    <name evidence="9" type="ORF">SAMN02745973_01466</name>
</gene>
<dbReference type="GO" id="GO:0006355">
    <property type="term" value="P:regulation of DNA-templated transcription"/>
    <property type="evidence" value="ECO:0007669"/>
    <property type="project" value="InterPro"/>
</dbReference>
<dbReference type="SUPFAM" id="SSF52540">
    <property type="entry name" value="P-loop containing nucleoside triphosphate hydrolases"/>
    <property type="match status" value="1"/>
</dbReference>
<dbReference type="SUPFAM" id="SSF55785">
    <property type="entry name" value="PYP-like sensor domain (PAS domain)"/>
    <property type="match status" value="2"/>
</dbReference>
<dbReference type="Pfam" id="PF02954">
    <property type="entry name" value="HTH_8"/>
    <property type="match status" value="1"/>
</dbReference>
<evidence type="ECO:0000256" key="2">
    <source>
        <dbReference type="ARBA" id="ARBA00022840"/>
    </source>
</evidence>
<proteinExistence type="predicted"/>
<dbReference type="PRINTS" id="PR01590">
    <property type="entry name" value="HTHFIS"/>
</dbReference>
<dbReference type="Gene3D" id="3.30.450.20">
    <property type="entry name" value="PAS domain"/>
    <property type="match status" value="2"/>
</dbReference>
<keyword evidence="2" id="KW-0067">ATP-binding</keyword>
<dbReference type="Gene3D" id="3.40.50.300">
    <property type="entry name" value="P-loop containing nucleotide triphosphate hydrolases"/>
    <property type="match status" value="1"/>
</dbReference>
<sequence length="568" mass="64402">MNFAQVLDDIQEGIIIVDQKAKIVVFNQIAAELMDVSVEQSIGRPVEDVVPNTRLPIILKTGREELNRKQKLKRTAIITNRKPLFDERGNIVGAYALFRDITQIKEMSRQLNHLRELIHLLESILYSTEDAISVVDEKGLGVYINPAYTRITGLTEKDVIGKPATVDITEGESIHMKVLKSQKPIKGKLLKVGPNGKRVIVDVAPLFIKGQLKGSVGVIHDTVEIKKLSNELEQAKQMIRNLEAKYTFEDIIGEHSSIKKAIERAKVAAKTPATVLLRGESGTGKELFAHAIHNVSNRKNNPFIRVNCAAFQESLLNSELFGYVEGAFTGAKKGGKKGFFEEANGGTIFLDEIGEISLNTQAKILRVLQEKEIIPVGGNRPIHVDVRIIAATNVDLEEAVEEKKFRKDLYYRLNVFPIYIPELKERKEDIPLLCKHLIRKYNQEYGRSVDNISQEAIKILMKYHWPGNVRELENAIGRAMINMKIGEKIIKPKHLPILEVNLNLLNEDRNSFSIDHQGKTLREFLEEMEKAYIQQLLRKNKGNKTKTAKDLNISIRSLYYKLEKHQLE</sequence>
<evidence type="ECO:0000259" key="6">
    <source>
        <dbReference type="PROSITE" id="PS50045"/>
    </source>
</evidence>
<dbReference type="PANTHER" id="PTHR32071:SF121">
    <property type="entry name" value="SIGMA L-DEPENDENT TRANSCRIPTIONAL REGULATOR YQIR-RELATED"/>
    <property type="match status" value="1"/>
</dbReference>
<organism evidence="9 10">
    <name type="scientific">Garciella nitratireducens DSM 15102</name>
    <dbReference type="NCBI Taxonomy" id="1121911"/>
    <lineage>
        <taxon>Bacteria</taxon>
        <taxon>Bacillati</taxon>
        <taxon>Bacillota</taxon>
        <taxon>Clostridia</taxon>
        <taxon>Eubacteriales</taxon>
        <taxon>Eubacteriaceae</taxon>
        <taxon>Garciella</taxon>
    </lineage>
</organism>
<dbReference type="Gene3D" id="1.10.10.60">
    <property type="entry name" value="Homeodomain-like"/>
    <property type="match status" value="1"/>
</dbReference>
<dbReference type="PROSITE" id="PS00688">
    <property type="entry name" value="SIGMA54_INTERACT_3"/>
    <property type="match status" value="1"/>
</dbReference>
<dbReference type="InterPro" id="IPR000014">
    <property type="entry name" value="PAS"/>
</dbReference>
<name>A0A1T4MUX1_9FIRM</name>
<dbReference type="CDD" id="cd00009">
    <property type="entry name" value="AAA"/>
    <property type="match status" value="1"/>
</dbReference>
<dbReference type="SUPFAM" id="SSF46689">
    <property type="entry name" value="Homeodomain-like"/>
    <property type="match status" value="1"/>
</dbReference>
<dbReference type="NCBIfam" id="TIGR00229">
    <property type="entry name" value="sensory_box"/>
    <property type="match status" value="2"/>
</dbReference>
<feature type="domain" description="PAS" evidence="7">
    <location>
        <begin position="1"/>
        <end position="44"/>
    </location>
</feature>
<evidence type="ECO:0000259" key="8">
    <source>
        <dbReference type="PROSITE" id="PS50113"/>
    </source>
</evidence>
<dbReference type="InterPro" id="IPR000700">
    <property type="entry name" value="PAS-assoc_C"/>
</dbReference>
<keyword evidence="5" id="KW-0804">Transcription</keyword>
<dbReference type="SMART" id="SM00091">
    <property type="entry name" value="PAS"/>
    <property type="match status" value="2"/>
</dbReference>
<dbReference type="InterPro" id="IPR025943">
    <property type="entry name" value="Sigma_54_int_dom_ATP-bd_2"/>
</dbReference>
<keyword evidence="3" id="KW-0805">Transcription regulation</keyword>
<evidence type="ECO:0000256" key="1">
    <source>
        <dbReference type="ARBA" id="ARBA00022741"/>
    </source>
</evidence>
<dbReference type="Pfam" id="PF25601">
    <property type="entry name" value="AAA_lid_14"/>
    <property type="match status" value="1"/>
</dbReference>
<dbReference type="InterPro" id="IPR058031">
    <property type="entry name" value="AAA_lid_NorR"/>
</dbReference>
<dbReference type="GO" id="GO:0043565">
    <property type="term" value="F:sequence-specific DNA binding"/>
    <property type="evidence" value="ECO:0007669"/>
    <property type="project" value="InterPro"/>
</dbReference>
<dbReference type="AlphaFoldDB" id="A0A1T4MUX1"/>
<evidence type="ECO:0000256" key="3">
    <source>
        <dbReference type="ARBA" id="ARBA00023015"/>
    </source>
</evidence>
<dbReference type="Pfam" id="PF00158">
    <property type="entry name" value="Sigma54_activat"/>
    <property type="match status" value="1"/>
</dbReference>
<feature type="domain" description="PAS" evidence="7">
    <location>
        <begin position="113"/>
        <end position="173"/>
    </location>
</feature>
<dbReference type="SMART" id="SM00382">
    <property type="entry name" value="AAA"/>
    <property type="match status" value="1"/>
</dbReference>
<evidence type="ECO:0000256" key="5">
    <source>
        <dbReference type="ARBA" id="ARBA00023163"/>
    </source>
</evidence>
<dbReference type="InterPro" id="IPR009057">
    <property type="entry name" value="Homeodomain-like_sf"/>
</dbReference>
<feature type="domain" description="Sigma-54 factor interaction" evidence="6">
    <location>
        <begin position="251"/>
        <end position="481"/>
    </location>
</feature>
<evidence type="ECO:0000313" key="10">
    <source>
        <dbReference type="Proteomes" id="UP000196365"/>
    </source>
</evidence>
<dbReference type="InterPro" id="IPR035965">
    <property type="entry name" value="PAS-like_dom_sf"/>
</dbReference>
<keyword evidence="4" id="KW-0238">DNA-binding</keyword>
<dbReference type="InterPro" id="IPR025662">
    <property type="entry name" value="Sigma_54_int_dom_ATP-bd_1"/>
</dbReference>